<dbReference type="SUPFAM" id="SSF110857">
    <property type="entry name" value="Gamma-glutamyl cyclotransferase-like"/>
    <property type="match status" value="1"/>
</dbReference>
<dbReference type="GO" id="GO:0016740">
    <property type="term" value="F:transferase activity"/>
    <property type="evidence" value="ECO:0007669"/>
    <property type="project" value="UniProtKB-KW"/>
</dbReference>
<dbReference type="PANTHER" id="PTHR12935:SF0">
    <property type="entry name" value="GAMMA-GLUTAMYLCYCLOTRANSFERASE"/>
    <property type="match status" value="1"/>
</dbReference>
<keyword evidence="3" id="KW-0808">Transferase</keyword>
<keyword evidence="1" id="KW-0456">Lyase</keyword>
<feature type="domain" description="Gamma-glutamylcyclotransferase AIG2-like" evidence="2">
    <location>
        <begin position="5"/>
        <end position="120"/>
    </location>
</feature>
<reference evidence="3" key="1">
    <citation type="journal article" date="2020" name="mSystems">
        <title>Genome- and Community-Level Interaction Insights into Carbon Utilization and Element Cycling Functions of Hydrothermarchaeota in Hydrothermal Sediment.</title>
        <authorList>
            <person name="Zhou Z."/>
            <person name="Liu Y."/>
            <person name="Xu W."/>
            <person name="Pan J."/>
            <person name="Luo Z.H."/>
            <person name="Li M."/>
        </authorList>
    </citation>
    <scope>NUCLEOTIDE SEQUENCE [LARGE SCALE GENOMIC DNA]</scope>
    <source>
        <strain evidence="3">SpSt-1056</strain>
    </source>
</reference>
<accession>A0A7C5Q8Y9</accession>
<organism evidence="3">
    <name type="scientific">Caldiarchaeum subterraneum</name>
    <dbReference type="NCBI Taxonomy" id="311458"/>
    <lineage>
        <taxon>Archaea</taxon>
        <taxon>Nitrososphaerota</taxon>
        <taxon>Candidatus Caldarchaeales</taxon>
        <taxon>Candidatus Caldarchaeaceae</taxon>
        <taxon>Candidatus Caldarchaeum</taxon>
    </lineage>
</organism>
<dbReference type="InterPro" id="IPR013024">
    <property type="entry name" value="GGCT-like"/>
</dbReference>
<proteinExistence type="predicted"/>
<gene>
    <name evidence="3" type="ORF">ENM11_01560</name>
</gene>
<evidence type="ECO:0000313" key="3">
    <source>
        <dbReference type="EMBL" id="HHK67830.1"/>
    </source>
</evidence>
<dbReference type="InterPro" id="IPR017939">
    <property type="entry name" value="G-Glutamylcylcotransferase"/>
</dbReference>
<dbReference type="InterPro" id="IPR036568">
    <property type="entry name" value="GGCT-like_sf"/>
</dbReference>
<evidence type="ECO:0000259" key="2">
    <source>
        <dbReference type="Pfam" id="PF06094"/>
    </source>
</evidence>
<evidence type="ECO:0000256" key="1">
    <source>
        <dbReference type="ARBA" id="ARBA00023239"/>
    </source>
</evidence>
<dbReference type="AlphaFoldDB" id="A0A7C5Q8Y9"/>
<dbReference type="PANTHER" id="PTHR12935">
    <property type="entry name" value="GAMMA-GLUTAMYLCYCLOTRANSFERASE"/>
    <property type="match status" value="1"/>
</dbReference>
<dbReference type="EMBL" id="DRWN01000013">
    <property type="protein sequence ID" value="HHK67830.1"/>
    <property type="molecule type" value="Genomic_DNA"/>
</dbReference>
<name>A0A7C5Q8Y9_CALS0</name>
<dbReference type="InterPro" id="IPR009288">
    <property type="entry name" value="AIG2-like_dom"/>
</dbReference>
<dbReference type="Pfam" id="PF06094">
    <property type="entry name" value="GGACT"/>
    <property type="match status" value="1"/>
</dbReference>
<comment type="caution">
    <text evidence="3">The sequence shown here is derived from an EMBL/GenBank/DDBJ whole genome shotgun (WGS) entry which is preliminary data.</text>
</comment>
<sequence length="149" mass="17151">MKVWYFAYGSNLDQEGMKRRVGRWHDLKPALLKGYRLVFDVYSSSWRGGVANVREDEKSVVYGAAYLLDEEQLEKLDRYEGVPHLYHRRKVVIEIDGSPAEAFIYVGSNPRSSVIPSSEYLSLMIRGLKKIGYGDEVVKAVRMASERRE</sequence>
<dbReference type="GO" id="GO:0003839">
    <property type="term" value="F:gamma-glutamylcyclotransferase activity"/>
    <property type="evidence" value="ECO:0007669"/>
    <property type="project" value="InterPro"/>
</dbReference>
<dbReference type="CDD" id="cd06661">
    <property type="entry name" value="GGCT_like"/>
    <property type="match status" value="1"/>
</dbReference>
<dbReference type="Gene3D" id="3.10.490.10">
    <property type="entry name" value="Gamma-glutamyl cyclotransferase-like"/>
    <property type="match status" value="1"/>
</dbReference>
<protein>
    <submittedName>
        <fullName evidence="3">Gamma-glutamylcyclotransferase</fullName>
    </submittedName>
</protein>